<dbReference type="GO" id="GO:0006606">
    <property type="term" value="P:protein import into nucleus"/>
    <property type="evidence" value="ECO:0007669"/>
    <property type="project" value="TreeGrafter"/>
</dbReference>
<evidence type="ECO:0000256" key="7">
    <source>
        <dbReference type="ARBA" id="ARBA00023242"/>
    </source>
</evidence>
<comment type="subcellular location">
    <subcellularLocation>
        <location evidence="1">Nucleus</location>
    </subcellularLocation>
</comment>
<dbReference type="InterPro" id="IPR011989">
    <property type="entry name" value="ARM-like"/>
</dbReference>
<dbReference type="Pfam" id="PF18773">
    <property type="entry name" value="Importin_rep"/>
    <property type="match status" value="1"/>
</dbReference>
<evidence type="ECO:0000256" key="6">
    <source>
        <dbReference type="ARBA" id="ARBA00022737"/>
    </source>
</evidence>
<keyword evidence="6" id="KW-0677">Repeat</keyword>
<feature type="domain" description="Importin N-terminal" evidence="8">
    <location>
        <begin position="25"/>
        <end position="91"/>
    </location>
</feature>
<dbReference type="Gene3D" id="1.25.10.10">
    <property type="entry name" value="Leucine-rich Repeat Variant"/>
    <property type="match status" value="1"/>
</dbReference>
<dbReference type="SUPFAM" id="SSF48371">
    <property type="entry name" value="ARM repeat"/>
    <property type="match status" value="1"/>
</dbReference>
<dbReference type="AlphaFoldDB" id="A0AAD9JNN1"/>
<evidence type="ECO:0000256" key="4">
    <source>
        <dbReference type="ARBA" id="ARBA00016020"/>
    </source>
</evidence>
<name>A0AAD9JNN1_9ANNE</name>
<evidence type="ECO:0000313" key="10">
    <source>
        <dbReference type="Proteomes" id="UP001208570"/>
    </source>
</evidence>
<keyword evidence="5" id="KW-0813">Transport</keyword>
<gene>
    <name evidence="9" type="ORF">LSH36_209g00066</name>
</gene>
<dbReference type="InterPro" id="IPR040709">
    <property type="entry name" value="Importin_rep_1"/>
</dbReference>
<protein>
    <recommendedName>
        <fullName evidence="4">Importin-13</fullName>
    </recommendedName>
</protein>
<comment type="subunit">
    <text evidence="3">Interacts with UBC9, RAN, RBM8A, eIF-1A and PAX6.</text>
</comment>
<proteinExistence type="inferred from homology"/>
<evidence type="ECO:0000313" key="9">
    <source>
        <dbReference type="EMBL" id="KAK2156574.1"/>
    </source>
</evidence>
<dbReference type="InterPro" id="IPR001494">
    <property type="entry name" value="Importin-beta_N"/>
</dbReference>
<dbReference type="InterPro" id="IPR016024">
    <property type="entry name" value="ARM-type_fold"/>
</dbReference>
<dbReference type="PANTHER" id="PTHR12363">
    <property type="entry name" value="TRANSPORTIN 3 AND IMPORTIN 13"/>
    <property type="match status" value="1"/>
</dbReference>
<dbReference type="Pfam" id="PF03810">
    <property type="entry name" value="IBN_N"/>
    <property type="match status" value="1"/>
</dbReference>
<evidence type="ECO:0000256" key="1">
    <source>
        <dbReference type="ARBA" id="ARBA00004123"/>
    </source>
</evidence>
<keyword evidence="10" id="KW-1185">Reference proteome</keyword>
<dbReference type="GO" id="GO:0005634">
    <property type="term" value="C:nucleus"/>
    <property type="evidence" value="ECO:0007669"/>
    <property type="project" value="UniProtKB-SubCell"/>
</dbReference>
<dbReference type="GO" id="GO:0031267">
    <property type="term" value="F:small GTPase binding"/>
    <property type="evidence" value="ECO:0007669"/>
    <property type="project" value="InterPro"/>
</dbReference>
<accession>A0AAD9JNN1</accession>
<dbReference type="InterPro" id="IPR040520">
    <property type="entry name" value="Importin_rep_3"/>
</dbReference>
<dbReference type="EMBL" id="JAODUP010000209">
    <property type="protein sequence ID" value="KAK2156574.1"/>
    <property type="molecule type" value="Genomic_DNA"/>
</dbReference>
<keyword evidence="7" id="KW-0539">Nucleus</keyword>
<dbReference type="InterPro" id="IPR013598">
    <property type="entry name" value="Exportin-1/Importin-b-like"/>
</dbReference>
<dbReference type="SMART" id="SM00913">
    <property type="entry name" value="IBN_N"/>
    <property type="match status" value="1"/>
</dbReference>
<reference evidence="9" key="1">
    <citation type="journal article" date="2023" name="Mol. Biol. Evol.">
        <title>Third-Generation Sequencing Reveals the Adaptive Role of the Epigenome in Three Deep-Sea Polychaetes.</title>
        <authorList>
            <person name="Perez M."/>
            <person name="Aroh O."/>
            <person name="Sun Y."/>
            <person name="Lan Y."/>
            <person name="Juniper S.K."/>
            <person name="Young C.R."/>
            <person name="Angers B."/>
            <person name="Qian P.Y."/>
        </authorList>
    </citation>
    <scope>NUCLEOTIDE SEQUENCE</scope>
    <source>
        <strain evidence="9">P08H-3</strain>
    </source>
</reference>
<comment type="caution">
    <text evidence="9">The sequence shown here is derived from an EMBL/GenBank/DDBJ whole genome shotgun (WGS) entry which is preliminary data.</text>
</comment>
<organism evidence="9 10">
    <name type="scientific">Paralvinella palmiformis</name>
    <dbReference type="NCBI Taxonomy" id="53620"/>
    <lineage>
        <taxon>Eukaryota</taxon>
        <taxon>Metazoa</taxon>
        <taxon>Spiralia</taxon>
        <taxon>Lophotrochozoa</taxon>
        <taxon>Annelida</taxon>
        <taxon>Polychaeta</taxon>
        <taxon>Sedentaria</taxon>
        <taxon>Canalipalpata</taxon>
        <taxon>Terebellida</taxon>
        <taxon>Terebelliformia</taxon>
        <taxon>Alvinellidae</taxon>
        <taxon>Paralvinella</taxon>
    </lineage>
</organism>
<evidence type="ECO:0000259" key="8">
    <source>
        <dbReference type="SMART" id="SM00913"/>
    </source>
</evidence>
<sequence length="934" mass="106080">MAFTAENVEKAVQQFYKDAVNQQEINKWLMSAQTSQQAWQFCWPLLAKDKSPEVQFFGASTLHIKIARFWHEVPAEQVSQLRDSLFEQLIKFAAGPKMVLTRLCVVLSSFTLQMVPNSWTNAVSDIISTFQQSQHNTLETSQACLVLLEVLTVLPEEFGSSQFPQQRKAAVRLELKKGIQQVLTLLQQCCVSTAVPPGVHCQALRCLSSWIQFGLPLTELDSLTNHVFEAIHNESSFEVALETLINIFSHPEGNRYPRTMQKLLIQVLQLQSLLQKAIDDKDMDMCQGLCKLIVCAADSNTQLILDLTLSDPHQSHLALSLVNMVLQCTSLPGYYPVDEYSSSMPFGFWYNFQDDIKMRDTVQCQALLVVYTTVYMQLVEILLRKAQYPPDNEYNTWNAEEKEEHRCYRQDIADTLMYAYNLLHDRLLASLCQLLATSLERLAAEQVRWQEIESVLFAVTSVAESVDPEETAYLPTMFSMLSRLPCDNLKVISQALYLIGAYAEWISSHPEMLGHVIPLMLQGVTNTDLAQPATLSLKEVLRENQDHLKPFAQPILTACKEALDKGNLKARDTVRLMACLGYVLSVLPVDETMEYLNIILSPYIQQLQELAQAQMLSWLFDSLITTKEDSDQVQQSRPVYLVLQQVLPVLWIVLQKWIMDSDVVANTCDMLKRALRAIMDDNVTSLLSDIAHLLLEMYQIVPQAAMLDLAKQLLLLSVSDLHHQSAAQNLFDTLCRATVTLLQRDAQNYPDVFEGFMSLLAQLMKKDKKVYENTTFDLEKLFDVGVLGLCMKEAHTIKASSYFLIEFLGAGTYLPLAAEVVRNKGLHLLDRLLRSVGGEAPRAVMDCMADLLLALNKHHFESLCKWMNHLVAEDGYPNPRVSEETKKLFARLIIMERVNKRKMRETVQEYTLLWRGMIGTEYAAQTVNMLQAST</sequence>
<evidence type="ECO:0000256" key="3">
    <source>
        <dbReference type="ARBA" id="ARBA00011422"/>
    </source>
</evidence>
<dbReference type="Pfam" id="PF24138">
    <property type="entry name" value="TPR_TNPO3_IPO13_2nd"/>
    <property type="match status" value="1"/>
</dbReference>
<dbReference type="InterPro" id="IPR051345">
    <property type="entry name" value="Importin_beta-like_NTR"/>
</dbReference>
<dbReference type="GO" id="GO:0005737">
    <property type="term" value="C:cytoplasm"/>
    <property type="evidence" value="ECO:0007669"/>
    <property type="project" value="TreeGrafter"/>
</dbReference>
<dbReference type="Pfam" id="PF08389">
    <property type="entry name" value="Xpo1"/>
    <property type="match status" value="1"/>
</dbReference>
<comment type="similarity">
    <text evidence="2">Belongs to the importin beta family.</text>
</comment>
<evidence type="ECO:0000256" key="5">
    <source>
        <dbReference type="ARBA" id="ARBA00022448"/>
    </source>
</evidence>
<evidence type="ECO:0000256" key="2">
    <source>
        <dbReference type="ARBA" id="ARBA00007991"/>
    </source>
</evidence>
<dbReference type="Pfam" id="PF18806">
    <property type="entry name" value="Importin_rep_3"/>
    <property type="match status" value="1"/>
</dbReference>
<dbReference type="PANTHER" id="PTHR12363:SF33">
    <property type="entry name" value="IMPORTIN-13"/>
    <property type="match status" value="1"/>
</dbReference>
<dbReference type="Proteomes" id="UP001208570">
    <property type="component" value="Unassembled WGS sequence"/>
</dbReference>
<dbReference type="InterPro" id="IPR057941">
    <property type="entry name" value="TPR_TNPO3_IPO13_2nd"/>
</dbReference>